<organism evidence="2 3">
    <name type="scientific">Caerostris extrusa</name>
    <name type="common">Bark spider</name>
    <name type="synonym">Caerostris bankana</name>
    <dbReference type="NCBI Taxonomy" id="172846"/>
    <lineage>
        <taxon>Eukaryota</taxon>
        <taxon>Metazoa</taxon>
        <taxon>Ecdysozoa</taxon>
        <taxon>Arthropoda</taxon>
        <taxon>Chelicerata</taxon>
        <taxon>Arachnida</taxon>
        <taxon>Araneae</taxon>
        <taxon>Araneomorphae</taxon>
        <taxon>Entelegynae</taxon>
        <taxon>Araneoidea</taxon>
        <taxon>Araneidae</taxon>
        <taxon>Caerostris</taxon>
    </lineage>
</organism>
<sequence>MYLDIKTKADSESEGNSREDLEIKGSKRNRKVKAKLKATPESGSSTVEDPNPSFPDPIQGCQPPDPTCPDFNPCPMDRPGVPLSRLGKAEVGILEHLERVDSGFGLDVPLRLGYQGQRMNRRRDWSHLDPALTQAWTGCSHSVIEICSLNSVLR</sequence>
<reference evidence="2 3" key="1">
    <citation type="submission" date="2021-06" db="EMBL/GenBank/DDBJ databases">
        <title>Caerostris extrusa draft genome.</title>
        <authorList>
            <person name="Kono N."/>
            <person name="Arakawa K."/>
        </authorList>
    </citation>
    <scope>NUCLEOTIDE SEQUENCE [LARGE SCALE GENOMIC DNA]</scope>
</reference>
<feature type="compositionally biased region" description="Basic residues" evidence="1">
    <location>
        <begin position="26"/>
        <end position="36"/>
    </location>
</feature>
<name>A0AAV4M6U4_CAEEX</name>
<proteinExistence type="predicted"/>
<dbReference type="EMBL" id="BPLR01019417">
    <property type="protein sequence ID" value="GIX67608.1"/>
    <property type="molecule type" value="Genomic_DNA"/>
</dbReference>
<gene>
    <name evidence="2" type="ORF">CEXT_520751</name>
</gene>
<dbReference type="AlphaFoldDB" id="A0AAV4M6U4"/>
<evidence type="ECO:0000313" key="2">
    <source>
        <dbReference type="EMBL" id="GIX67608.1"/>
    </source>
</evidence>
<feature type="compositionally biased region" description="Basic and acidic residues" evidence="1">
    <location>
        <begin position="1"/>
        <end position="25"/>
    </location>
</feature>
<evidence type="ECO:0000256" key="1">
    <source>
        <dbReference type="SAM" id="MobiDB-lite"/>
    </source>
</evidence>
<accession>A0AAV4M6U4</accession>
<comment type="caution">
    <text evidence="2">The sequence shown here is derived from an EMBL/GenBank/DDBJ whole genome shotgun (WGS) entry which is preliminary data.</text>
</comment>
<evidence type="ECO:0000313" key="3">
    <source>
        <dbReference type="Proteomes" id="UP001054945"/>
    </source>
</evidence>
<dbReference type="Proteomes" id="UP001054945">
    <property type="component" value="Unassembled WGS sequence"/>
</dbReference>
<feature type="region of interest" description="Disordered" evidence="1">
    <location>
        <begin position="1"/>
        <end position="64"/>
    </location>
</feature>
<keyword evidence="3" id="KW-1185">Reference proteome</keyword>
<protein>
    <submittedName>
        <fullName evidence="2">Uncharacterized protein</fullName>
    </submittedName>
</protein>